<comment type="caution">
    <text evidence="2">The sequence shown here is derived from an EMBL/GenBank/DDBJ whole genome shotgun (WGS) entry which is preliminary data.</text>
</comment>
<name>A0A392PY22_9FABA</name>
<accession>A0A392PY22</accession>
<evidence type="ECO:0000313" key="2">
    <source>
        <dbReference type="EMBL" id="MCI16206.1"/>
    </source>
</evidence>
<dbReference type="Proteomes" id="UP000265520">
    <property type="component" value="Unassembled WGS sequence"/>
</dbReference>
<reference evidence="2 3" key="1">
    <citation type="journal article" date="2018" name="Front. Plant Sci.">
        <title>Red Clover (Trifolium pratense) and Zigzag Clover (T. medium) - A Picture of Genomic Similarities and Differences.</title>
        <authorList>
            <person name="Dluhosova J."/>
            <person name="Istvanek J."/>
            <person name="Nedelnik J."/>
            <person name="Repkova J."/>
        </authorList>
    </citation>
    <scope>NUCLEOTIDE SEQUENCE [LARGE SCALE GENOMIC DNA]</scope>
    <source>
        <strain evidence="3">cv. 10/8</strain>
        <tissue evidence="2">Leaf</tissue>
    </source>
</reference>
<keyword evidence="3" id="KW-1185">Reference proteome</keyword>
<feature type="domain" description="Ty3 transposon capsid-like protein" evidence="1">
    <location>
        <begin position="1"/>
        <end position="109"/>
    </location>
</feature>
<organism evidence="2 3">
    <name type="scientific">Trifolium medium</name>
    <dbReference type="NCBI Taxonomy" id="97028"/>
    <lineage>
        <taxon>Eukaryota</taxon>
        <taxon>Viridiplantae</taxon>
        <taxon>Streptophyta</taxon>
        <taxon>Embryophyta</taxon>
        <taxon>Tracheophyta</taxon>
        <taxon>Spermatophyta</taxon>
        <taxon>Magnoliopsida</taxon>
        <taxon>eudicotyledons</taxon>
        <taxon>Gunneridae</taxon>
        <taxon>Pentapetalae</taxon>
        <taxon>rosids</taxon>
        <taxon>fabids</taxon>
        <taxon>Fabales</taxon>
        <taxon>Fabaceae</taxon>
        <taxon>Papilionoideae</taxon>
        <taxon>50 kb inversion clade</taxon>
        <taxon>NPAAA clade</taxon>
        <taxon>Hologalegina</taxon>
        <taxon>IRL clade</taxon>
        <taxon>Trifolieae</taxon>
        <taxon>Trifolium</taxon>
    </lineage>
</organism>
<dbReference type="AlphaFoldDB" id="A0A392PY22"/>
<evidence type="ECO:0000259" key="1">
    <source>
        <dbReference type="Pfam" id="PF19259"/>
    </source>
</evidence>
<sequence length="127" mass="14984">MEGPTIHWFNLWKDSTEELTWNNFKEALIVRFGEGRLENPFEELKDLKQTTCVEDYIAEFELYSSQCGRLPEQQFLGYFVGGLRHDIRSRVRTFKPRNRYHAMQLARDVEQEFTVLQESGQSSGSRS</sequence>
<dbReference type="Pfam" id="PF19259">
    <property type="entry name" value="Ty3_capsid"/>
    <property type="match status" value="1"/>
</dbReference>
<protein>
    <submittedName>
        <fullName evidence="2">Enzymatic polyprotein</fullName>
    </submittedName>
</protein>
<evidence type="ECO:0000313" key="3">
    <source>
        <dbReference type="Proteomes" id="UP000265520"/>
    </source>
</evidence>
<feature type="non-terminal residue" evidence="2">
    <location>
        <position position="127"/>
    </location>
</feature>
<dbReference type="EMBL" id="LXQA010099876">
    <property type="protein sequence ID" value="MCI16206.1"/>
    <property type="molecule type" value="Genomic_DNA"/>
</dbReference>
<proteinExistence type="predicted"/>
<dbReference type="InterPro" id="IPR045358">
    <property type="entry name" value="Ty3_capsid"/>
</dbReference>